<proteinExistence type="predicted"/>
<gene>
    <name evidence="2" type="ORF">SAMN05445850_4760</name>
</gene>
<evidence type="ECO:0000313" key="2">
    <source>
        <dbReference type="EMBL" id="SDR48839.1"/>
    </source>
</evidence>
<dbReference type="AlphaFoldDB" id="A0A1H1JGH9"/>
<dbReference type="EMBL" id="FNKX01000002">
    <property type="protein sequence ID" value="SDR48839.1"/>
    <property type="molecule type" value="Genomic_DNA"/>
</dbReference>
<feature type="transmembrane region" description="Helical" evidence="1">
    <location>
        <begin position="108"/>
        <end position="129"/>
    </location>
</feature>
<feature type="transmembrane region" description="Helical" evidence="1">
    <location>
        <begin position="77"/>
        <end position="96"/>
    </location>
</feature>
<dbReference type="STRING" id="157910.SAMN05445850_4760"/>
<keyword evidence="1" id="KW-0812">Transmembrane</keyword>
<keyword evidence="1" id="KW-1133">Transmembrane helix</keyword>
<protein>
    <submittedName>
        <fullName evidence="2">Uncharacterized protein</fullName>
    </submittedName>
</protein>
<dbReference type="Proteomes" id="UP000199365">
    <property type="component" value="Unassembled WGS sequence"/>
</dbReference>
<reference evidence="3" key="1">
    <citation type="submission" date="2016-10" db="EMBL/GenBank/DDBJ databases">
        <authorList>
            <person name="Varghese N."/>
            <person name="Submissions S."/>
        </authorList>
    </citation>
    <scope>NUCLEOTIDE SEQUENCE [LARGE SCALE GENOMIC DNA]</scope>
    <source>
        <strain evidence="3">DUS833</strain>
    </source>
</reference>
<accession>A0A1H1JGH9</accession>
<sequence length="223" mass="24910">MRGAGVYRSLSSGSQRCYFVERRAVELLSVWTISCWCAVLRMVQIYPGDLAWRQAYPILTFSLFMIFMAFRLRGITAAWLIGLCVVSYLVMLYFKPSGQSVDARVESVIAHATMVPMMYVVGLLVTIPLKRAASAGAFVHAAESMDGFDVILADDSRIPDLIVTDIRLRDGATGKKVADSIRRHFAWAGVIPVAFLTGELLSDRVLRLPRSVVIWALFFIKPR</sequence>
<keyword evidence="1" id="KW-0472">Membrane</keyword>
<organism evidence="2 3">
    <name type="scientific">Paraburkholderia tuberum</name>
    <dbReference type="NCBI Taxonomy" id="157910"/>
    <lineage>
        <taxon>Bacteria</taxon>
        <taxon>Pseudomonadati</taxon>
        <taxon>Pseudomonadota</taxon>
        <taxon>Betaproteobacteria</taxon>
        <taxon>Burkholderiales</taxon>
        <taxon>Burkholderiaceae</taxon>
        <taxon>Paraburkholderia</taxon>
    </lineage>
</organism>
<name>A0A1H1JGH9_9BURK</name>
<evidence type="ECO:0000313" key="3">
    <source>
        <dbReference type="Proteomes" id="UP000199365"/>
    </source>
</evidence>
<dbReference type="Gene3D" id="3.40.50.2300">
    <property type="match status" value="1"/>
</dbReference>
<keyword evidence="3" id="KW-1185">Reference proteome</keyword>
<evidence type="ECO:0000256" key="1">
    <source>
        <dbReference type="SAM" id="Phobius"/>
    </source>
</evidence>